<name>A0ABM7QIJ8_9GAMM</name>
<evidence type="ECO:0000313" key="2">
    <source>
        <dbReference type="EMBL" id="BCU05548.1"/>
    </source>
</evidence>
<keyword evidence="1" id="KW-0472">Membrane</keyword>
<organism evidence="2 3">
    <name type="scientific">Allochromatium tepidum</name>
    <dbReference type="NCBI Taxonomy" id="553982"/>
    <lineage>
        <taxon>Bacteria</taxon>
        <taxon>Pseudomonadati</taxon>
        <taxon>Pseudomonadota</taxon>
        <taxon>Gammaproteobacteria</taxon>
        <taxon>Chromatiales</taxon>
        <taxon>Chromatiaceae</taxon>
        <taxon>Allochromatium</taxon>
    </lineage>
</organism>
<sequence length="86" mass="9352">MQGLDRTWLQSPGPAQFFDPGAGGRAIHHATLQNGVTIMANGSSLAAMELMVFLGLVGWLLYYQYSNSRSDSSRTQSSDETPKESD</sequence>
<feature type="transmembrane region" description="Helical" evidence="1">
    <location>
        <begin position="45"/>
        <end position="65"/>
    </location>
</feature>
<keyword evidence="3" id="KW-1185">Reference proteome</keyword>
<keyword evidence="1" id="KW-1133">Transmembrane helix</keyword>
<evidence type="ECO:0000256" key="1">
    <source>
        <dbReference type="SAM" id="Phobius"/>
    </source>
</evidence>
<evidence type="ECO:0000313" key="3">
    <source>
        <dbReference type="Proteomes" id="UP000680679"/>
    </source>
</evidence>
<protein>
    <submittedName>
        <fullName evidence="2">Uncharacterized protein</fullName>
    </submittedName>
</protein>
<proteinExistence type="predicted"/>
<reference evidence="2 3" key="1">
    <citation type="submission" date="2021-04" db="EMBL/GenBank/DDBJ databases">
        <title>Complete genome sequencing of Allochromatium tepidum strain NZ.</title>
        <authorList>
            <person name="Tsukatani Y."/>
            <person name="Mori H."/>
        </authorList>
    </citation>
    <scope>NUCLEOTIDE SEQUENCE [LARGE SCALE GENOMIC DNA]</scope>
    <source>
        <strain evidence="2 3">NZ</strain>
    </source>
</reference>
<dbReference type="Proteomes" id="UP000680679">
    <property type="component" value="Chromosome"/>
</dbReference>
<keyword evidence="1" id="KW-0812">Transmembrane</keyword>
<gene>
    <name evidence="2" type="ORF">Atep_02250</name>
</gene>
<dbReference type="EMBL" id="AP024563">
    <property type="protein sequence ID" value="BCU05548.1"/>
    <property type="molecule type" value="Genomic_DNA"/>
</dbReference>
<accession>A0ABM7QIJ8</accession>